<dbReference type="SUPFAM" id="SSF56436">
    <property type="entry name" value="C-type lectin-like"/>
    <property type="match status" value="1"/>
</dbReference>
<sequence length="350" mass="38428">MAVNKFSDLTYDEIISGFTGLSSNLNVIGRLAASGRQTFGNVYVPKDLGKEPEFIDYREKGAINPIRDQEKCRSCWAFSIVSSIESQIFLQYGQLVQLSEQNLVDCGNAYATSGTEHDTCYYGGWPSINTKYVINHGISYRYKYPYTGKGGTVGDSCNEGVPKTSYRVIGGEDVQSGRDNALLNALVHRGPISVCIYVSEDFPLYDKGVIEDDLCTADKAANHAVVLVGYGNENGKNYWLIRNSWGKNVGDNGYYKLSRNVENHCQISSWGFIPVTGDALICTGGVIIGGQCLVFSQEKRLWVDAKTACESQGQTLASLSDPQAVLDYVKEKYGNEIFFLGGSDAEKEGE</sequence>
<dbReference type="InterPro" id="IPR000668">
    <property type="entry name" value="Peptidase_C1A_C"/>
</dbReference>
<dbReference type="InterPro" id="IPR038765">
    <property type="entry name" value="Papain-like_cys_pep_sf"/>
</dbReference>
<dbReference type="PROSITE" id="PS00639">
    <property type="entry name" value="THIOL_PROTEASE_HIS"/>
    <property type="match status" value="1"/>
</dbReference>
<dbReference type="EMBL" id="CAXKWB010042463">
    <property type="protein sequence ID" value="CAL4157907.1"/>
    <property type="molecule type" value="Genomic_DNA"/>
</dbReference>
<protein>
    <recommendedName>
        <fullName evidence="2">Peptidase C1A papain C-terminal domain-containing protein</fullName>
    </recommendedName>
</protein>
<dbReference type="Proteomes" id="UP001497623">
    <property type="component" value="Unassembled WGS sequence"/>
</dbReference>
<gene>
    <name evidence="3" type="ORF">MNOR_LOCUS32000</name>
</gene>
<feature type="domain" description="Peptidase C1A papain C-terminal" evidence="2">
    <location>
        <begin position="51"/>
        <end position="275"/>
    </location>
</feature>
<feature type="non-terminal residue" evidence="3">
    <location>
        <position position="350"/>
    </location>
</feature>
<accession>A0AAV2S1E9</accession>
<dbReference type="SUPFAM" id="SSF54001">
    <property type="entry name" value="Cysteine proteinases"/>
    <property type="match status" value="1"/>
</dbReference>
<dbReference type="InterPro" id="IPR013128">
    <property type="entry name" value="Peptidase_C1A"/>
</dbReference>
<dbReference type="InterPro" id="IPR016186">
    <property type="entry name" value="C-type_lectin-like/link_sf"/>
</dbReference>
<reference evidence="3 4" key="1">
    <citation type="submission" date="2024-05" db="EMBL/GenBank/DDBJ databases">
        <authorList>
            <person name="Wallberg A."/>
        </authorList>
    </citation>
    <scope>NUCLEOTIDE SEQUENCE [LARGE SCALE GENOMIC DNA]</scope>
</reference>
<dbReference type="GO" id="GO:0008234">
    <property type="term" value="F:cysteine-type peptidase activity"/>
    <property type="evidence" value="ECO:0007669"/>
    <property type="project" value="InterPro"/>
</dbReference>
<dbReference type="PANTHER" id="PTHR12411">
    <property type="entry name" value="CYSTEINE PROTEASE FAMILY C1-RELATED"/>
    <property type="match status" value="1"/>
</dbReference>
<comment type="similarity">
    <text evidence="1">Belongs to the peptidase C1 family.</text>
</comment>
<dbReference type="Gene3D" id="3.10.100.10">
    <property type="entry name" value="Mannose-Binding Protein A, subunit A"/>
    <property type="match status" value="1"/>
</dbReference>
<dbReference type="GO" id="GO:0006508">
    <property type="term" value="P:proteolysis"/>
    <property type="evidence" value="ECO:0007669"/>
    <property type="project" value="InterPro"/>
</dbReference>
<comment type="caution">
    <text evidence="3">The sequence shown here is derived from an EMBL/GenBank/DDBJ whole genome shotgun (WGS) entry which is preliminary data.</text>
</comment>
<proteinExistence type="inferred from homology"/>
<evidence type="ECO:0000259" key="2">
    <source>
        <dbReference type="SMART" id="SM00645"/>
    </source>
</evidence>
<dbReference type="SMART" id="SM00645">
    <property type="entry name" value="Pept_C1"/>
    <property type="match status" value="1"/>
</dbReference>
<dbReference type="InterPro" id="IPR016187">
    <property type="entry name" value="CTDL_fold"/>
</dbReference>
<dbReference type="InterPro" id="IPR039417">
    <property type="entry name" value="Peptidase_C1A_papain-like"/>
</dbReference>
<dbReference type="CDD" id="cd02248">
    <property type="entry name" value="Peptidase_C1A"/>
    <property type="match status" value="1"/>
</dbReference>
<dbReference type="Gene3D" id="3.90.70.10">
    <property type="entry name" value="Cysteine proteinases"/>
    <property type="match status" value="1"/>
</dbReference>
<evidence type="ECO:0000256" key="1">
    <source>
        <dbReference type="ARBA" id="ARBA00008455"/>
    </source>
</evidence>
<evidence type="ECO:0000313" key="4">
    <source>
        <dbReference type="Proteomes" id="UP001497623"/>
    </source>
</evidence>
<name>A0AAV2S1E9_MEGNR</name>
<dbReference type="CDD" id="cd00037">
    <property type="entry name" value="CLECT"/>
    <property type="match status" value="1"/>
</dbReference>
<dbReference type="PRINTS" id="PR00705">
    <property type="entry name" value="PAPAIN"/>
</dbReference>
<evidence type="ECO:0000313" key="3">
    <source>
        <dbReference type="EMBL" id="CAL4157907.1"/>
    </source>
</evidence>
<dbReference type="AlphaFoldDB" id="A0AAV2S1E9"/>
<organism evidence="3 4">
    <name type="scientific">Meganyctiphanes norvegica</name>
    <name type="common">Northern krill</name>
    <name type="synonym">Thysanopoda norvegica</name>
    <dbReference type="NCBI Taxonomy" id="48144"/>
    <lineage>
        <taxon>Eukaryota</taxon>
        <taxon>Metazoa</taxon>
        <taxon>Ecdysozoa</taxon>
        <taxon>Arthropoda</taxon>
        <taxon>Crustacea</taxon>
        <taxon>Multicrustacea</taxon>
        <taxon>Malacostraca</taxon>
        <taxon>Eumalacostraca</taxon>
        <taxon>Eucarida</taxon>
        <taxon>Euphausiacea</taxon>
        <taxon>Euphausiidae</taxon>
        <taxon>Meganyctiphanes</taxon>
    </lineage>
</organism>
<dbReference type="InterPro" id="IPR025660">
    <property type="entry name" value="Pept_his_AS"/>
</dbReference>
<dbReference type="Pfam" id="PF00112">
    <property type="entry name" value="Peptidase_C1"/>
    <property type="match status" value="1"/>
</dbReference>
<keyword evidence="4" id="KW-1185">Reference proteome</keyword>